<dbReference type="InterPro" id="IPR013900">
    <property type="entry name" value="RNR_inhibitor"/>
</dbReference>
<evidence type="ECO:0000256" key="2">
    <source>
        <dbReference type="ARBA" id="ARBA00004496"/>
    </source>
</evidence>
<dbReference type="AlphaFoldDB" id="G3ASC1"/>
<reference evidence="8 9" key="1">
    <citation type="journal article" date="2011" name="Proc. Natl. Acad. Sci. U.S.A.">
        <title>Comparative genomics of xylose-fermenting fungi for enhanced biofuel production.</title>
        <authorList>
            <person name="Wohlbach D.J."/>
            <person name="Kuo A."/>
            <person name="Sato T.K."/>
            <person name="Potts K.M."/>
            <person name="Salamov A.A."/>
            <person name="LaButti K.M."/>
            <person name="Sun H."/>
            <person name="Clum A."/>
            <person name="Pangilinan J.L."/>
            <person name="Lindquist E.A."/>
            <person name="Lucas S."/>
            <person name="Lapidus A."/>
            <person name="Jin M."/>
            <person name="Gunawan C."/>
            <person name="Balan V."/>
            <person name="Dale B.E."/>
            <person name="Jeffries T.W."/>
            <person name="Zinkel R."/>
            <person name="Barry K.W."/>
            <person name="Grigoriev I.V."/>
            <person name="Gasch A.P."/>
        </authorList>
    </citation>
    <scope>NUCLEOTIDE SEQUENCE [LARGE SCALE GENOMIC DNA]</scope>
    <source>
        <strain evidence="9">NRRL Y-27907 / 11-Y1</strain>
    </source>
</reference>
<name>G3ASC1_SPAPN</name>
<dbReference type="InParanoid" id="G3ASC1"/>
<dbReference type="OMA" id="SNVSEWG"/>
<evidence type="ECO:0000256" key="7">
    <source>
        <dbReference type="SAM" id="MobiDB-lite"/>
    </source>
</evidence>
<dbReference type="GO" id="GO:0005737">
    <property type="term" value="C:cytoplasm"/>
    <property type="evidence" value="ECO:0007669"/>
    <property type="project" value="UniProtKB-SubCell"/>
</dbReference>
<accession>G3ASC1</accession>
<dbReference type="GeneID" id="18874362"/>
<evidence type="ECO:0000256" key="4">
    <source>
        <dbReference type="ARBA" id="ARBA00021625"/>
    </source>
</evidence>
<comment type="similarity">
    <text evidence="3">Belongs to the DIF1/spd1 family.</text>
</comment>
<dbReference type="GO" id="GO:0005634">
    <property type="term" value="C:nucleus"/>
    <property type="evidence" value="ECO:0007669"/>
    <property type="project" value="UniProtKB-SubCell"/>
</dbReference>
<evidence type="ECO:0000256" key="3">
    <source>
        <dbReference type="ARBA" id="ARBA00005459"/>
    </source>
</evidence>
<dbReference type="HOGENOM" id="CLU_132208_0_0_1"/>
<evidence type="ECO:0000256" key="5">
    <source>
        <dbReference type="ARBA" id="ARBA00022490"/>
    </source>
</evidence>
<feature type="compositionally biased region" description="Basic residues" evidence="7">
    <location>
        <begin position="1"/>
        <end position="11"/>
    </location>
</feature>
<proteinExistence type="inferred from homology"/>
<dbReference type="Proteomes" id="UP000000709">
    <property type="component" value="Unassembled WGS sequence"/>
</dbReference>
<dbReference type="KEGG" id="spaa:SPAPADRAFT_62530"/>
<evidence type="ECO:0000256" key="6">
    <source>
        <dbReference type="ARBA" id="ARBA00023242"/>
    </source>
</evidence>
<feature type="compositionally biased region" description="Polar residues" evidence="7">
    <location>
        <begin position="12"/>
        <end position="22"/>
    </location>
</feature>
<evidence type="ECO:0000313" key="9">
    <source>
        <dbReference type="Proteomes" id="UP000000709"/>
    </source>
</evidence>
<feature type="compositionally biased region" description="Low complexity" evidence="7">
    <location>
        <begin position="45"/>
        <end position="57"/>
    </location>
</feature>
<feature type="region of interest" description="Disordered" evidence="7">
    <location>
        <begin position="1"/>
        <end position="22"/>
    </location>
</feature>
<dbReference type="Pfam" id="PF08591">
    <property type="entry name" value="RNR_inhib"/>
    <property type="match status" value="1"/>
</dbReference>
<protein>
    <recommendedName>
        <fullName evidence="4">Damage-regulated import facilitator 1</fullName>
    </recommendedName>
</protein>
<feature type="region of interest" description="Disordered" evidence="7">
    <location>
        <begin position="44"/>
        <end position="82"/>
    </location>
</feature>
<evidence type="ECO:0000313" key="8">
    <source>
        <dbReference type="EMBL" id="EGW30661.1"/>
    </source>
</evidence>
<dbReference type="EMBL" id="GL996504">
    <property type="protein sequence ID" value="EGW30661.1"/>
    <property type="molecule type" value="Genomic_DNA"/>
</dbReference>
<dbReference type="OrthoDB" id="4072855at2759"/>
<keyword evidence="6" id="KW-0539">Nucleus</keyword>
<organism evidence="9">
    <name type="scientific">Spathaspora passalidarum (strain NRRL Y-27907 / 11-Y1)</name>
    <dbReference type="NCBI Taxonomy" id="619300"/>
    <lineage>
        <taxon>Eukaryota</taxon>
        <taxon>Fungi</taxon>
        <taxon>Dikarya</taxon>
        <taxon>Ascomycota</taxon>
        <taxon>Saccharomycotina</taxon>
        <taxon>Pichiomycetes</taxon>
        <taxon>Debaryomycetaceae</taxon>
        <taxon>Spathaspora</taxon>
    </lineage>
</organism>
<dbReference type="eggNOG" id="ENOG502SG7B">
    <property type="taxonomic scope" value="Eukaryota"/>
</dbReference>
<gene>
    <name evidence="8" type="ORF">SPAPADRAFT_62530</name>
</gene>
<evidence type="ECO:0000256" key="1">
    <source>
        <dbReference type="ARBA" id="ARBA00004123"/>
    </source>
</evidence>
<keyword evidence="5" id="KW-0963">Cytoplasm</keyword>
<sequence>MSSQQRIKRQMNHSVASTQQPSNPDVAALQFIGMRIRKAVADGYQVTQEQQPQQTQQFARPSLPAHLDAPPSLINGGSTAGSTSSMEEFDSYYKINNAPVMINTTYYENKYKRSFDAVDEVEIYHQKYGDLKFNEEF</sequence>
<keyword evidence="9" id="KW-1185">Reference proteome</keyword>
<dbReference type="RefSeq" id="XP_007376694.1">
    <property type="nucleotide sequence ID" value="XM_007376632.1"/>
</dbReference>
<comment type="subcellular location">
    <subcellularLocation>
        <location evidence="2">Cytoplasm</location>
    </subcellularLocation>
    <subcellularLocation>
        <location evidence="1">Nucleus</location>
    </subcellularLocation>
</comment>